<evidence type="ECO:0000256" key="4">
    <source>
        <dbReference type="ARBA" id="ARBA00022884"/>
    </source>
</evidence>
<feature type="compositionally biased region" description="Polar residues" evidence="10">
    <location>
        <begin position="1301"/>
        <end position="1315"/>
    </location>
</feature>
<feature type="compositionally biased region" description="Polar residues" evidence="10">
    <location>
        <begin position="91"/>
        <end position="105"/>
    </location>
</feature>
<feature type="domain" description="RRM" evidence="11">
    <location>
        <begin position="848"/>
        <end position="920"/>
    </location>
</feature>
<evidence type="ECO:0000256" key="9">
    <source>
        <dbReference type="PROSITE-ProRule" id="PRU00176"/>
    </source>
</evidence>
<reference evidence="13" key="1">
    <citation type="journal article" date="2012" name="MBio">
        <title>Comparative genome analysis of Trichophyton rubrum and related dermatophytes reveals candidate genes involved in infection.</title>
        <authorList>
            <person name="Martinez D.A."/>
            <person name="Oliver B.G."/>
            <person name="Graeser Y."/>
            <person name="Goldberg J.M."/>
            <person name="Li W."/>
            <person name="Martinez-Rossi N.M."/>
            <person name="Monod M."/>
            <person name="Shelest E."/>
            <person name="Barton R.C."/>
            <person name="Birch E."/>
            <person name="Brakhage A.A."/>
            <person name="Chen Z."/>
            <person name="Gurr S.J."/>
            <person name="Heiman D."/>
            <person name="Heitman J."/>
            <person name="Kosti I."/>
            <person name="Rossi A."/>
            <person name="Saif S."/>
            <person name="Samalova M."/>
            <person name="Saunders C.W."/>
            <person name="Shea T."/>
            <person name="Summerbell R.C."/>
            <person name="Xu J."/>
            <person name="Young S."/>
            <person name="Zeng Q."/>
            <person name="Birren B.W."/>
            <person name="Cuomo C.A."/>
            <person name="White T.C."/>
        </authorList>
    </citation>
    <scope>NUCLEOTIDE SEQUENCE [LARGE SCALE GENOMIC DNA]</scope>
    <source>
        <strain evidence="13">ATCC MYA-4604 / CBS 118893</strain>
    </source>
</reference>
<organism evidence="13">
    <name type="scientific">Arthroderma gypseum (strain ATCC MYA-4604 / CBS 118893)</name>
    <name type="common">Microsporum gypseum</name>
    <dbReference type="NCBI Taxonomy" id="535722"/>
    <lineage>
        <taxon>Eukaryota</taxon>
        <taxon>Fungi</taxon>
        <taxon>Dikarya</taxon>
        <taxon>Ascomycota</taxon>
        <taxon>Pezizomycotina</taxon>
        <taxon>Eurotiomycetes</taxon>
        <taxon>Eurotiomycetidae</taxon>
        <taxon>Onygenales</taxon>
        <taxon>Arthrodermataceae</taxon>
        <taxon>Nannizzia</taxon>
    </lineage>
</organism>
<evidence type="ECO:0000256" key="6">
    <source>
        <dbReference type="ARBA" id="ARBA00023242"/>
    </source>
</evidence>
<dbReference type="InParanoid" id="E4UXX2"/>
<dbReference type="InterPro" id="IPR012677">
    <property type="entry name" value="Nucleotide-bd_a/b_plait_sf"/>
</dbReference>
<dbReference type="OrthoDB" id="360390at2759"/>
<feature type="region of interest" description="Disordered" evidence="10">
    <location>
        <begin position="122"/>
        <end position="155"/>
    </location>
</feature>
<evidence type="ECO:0000256" key="2">
    <source>
        <dbReference type="ARBA" id="ARBA00022664"/>
    </source>
</evidence>
<keyword evidence="4 9" id="KW-0694">RNA-binding</keyword>
<dbReference type="InterPro" id="IPR035979">
    <property type="entry name" value="RBD_domain_sf"/>
</dbReference>
<dbReference type="InterPro" id="IPR003107">
    <property type="entry name" value="HAT"/>
</dbReference>
<dbReference type="CDD" id="cd12296">
    <property type="entry name" value="RRM1_Prp24"/>
    <property type="match status" value="1"/>
</dbReference>
<evidence type="ECO:0000256" key="8">
    <source>
        <dbReference type="ARBA" id="ARBA00093627"/>
    </source>
</evidence>
<feature type="compositionally biased region" description="Low complexity" evidence="10">
    <location>
        <begin position="756"/>
        <end position="795"/>
    </location>
</feature>
<dbReference type="SUPFAM" id="SSF54928">
    <property type="entry name" value="RNA-binding domain, RBD"/>
    <property type="match status" value="3"/>
</dbReference>
<dbReference type="InterPro" id="IPR034398">
    <property type="entry name" value="Prp24_RRM2"/>
</dbReference>
<dbReference type="OMA" id="LWARYIL"/>
<evidence type="ECO:0000256" key="7">
    <source>
        <dbReference type="ARBA" id="ARBA00093374"/>
    </source>
</evidence>
<dbReference type="Gene3D" id="3.30.70.330">
    <property type="match status" value="4"/>
</dbReference>
<dbReference type="FunFam" id="3.30.70.330:FF:000588">
    <property type="entry name" value="Pre-mRNA splicing factor (Prp24), putative"/>
    <property type="match status" value="1"/>
</dbReference>
<feature type="domain" description="RRM" evidence="11">
    <location>
        <begin position="1012"/>
        <end position="1088"/>
    </location>
</feature>
<dbReference type="Pfam" id="PF00076">
    <property type="entry name" value="RRM_1"/>
    <property type="match status" value="3"/>
</dbReference>
<dbReference type="GO" id="GO:0005688">
    <property type="term" value="C:U6 snRNP"/>
    <property type="evidence" value="ECO:0007669"/>
    <property type="project" value="UniProtKB-ARBA"/>
</dbReference>
<dbReference type="SUPFAM" id="SSF48452">
    <property type="entry name" value="TPR-like"/>
    <property type="match status" value="1"/>
</dbReference>
<dbReference type="Proteomes" id="UP000002669">
    <property type="component" value="Unassembled WGS sequence"/>
</dbReference>
<protein>
    <recommendedName>
        <fullName evidence="8">U4/U6 snRNA-associated-splicing factor PRP24</fullName>
    </recommendedName>
</protein>
<dbReference type="PANTHER" id="PTHR24012">
    <property type="entry name" value="RNA BINDING PROTEIN"/>
    <property type="match status" value="1"/>
</dbReference>
<keyword evidence="5" id="KW-0508">mRNA splicing</keyword>
<evidence type="ECO:0000256" key="5">
    <source>
        <dbReference type="ARBA" id="ARBA00023187"/>
    </source>
</evidence>
<comment type="subcellular location">
    <subcellularLocation>
        <location evidence="1">Nucleus</location>
    </subcellularLocation>
</comment>
<dbReference type="SMART" id="SM00360">
    <property type="entry name" value="RRM"/>
    <property type="match status" value="4"/>
</dbReference>
<feature type="compositionally biased region" description="Gly residues" evidence="10">
    <location>
        <begin position="1267"/>
        <end position="1276"/>
    </location>
</feature>
<feature type="domain" description="RRM" evidence="11">
    <location>
        <begin position="921"/>
        <end position="998"/>
    </location>
</feature>
<keyword evidence="13" id="KW-1185">Reference proteome</keyword>
<dbReference type="GO" id="GO:0008380">
    <property type="term" value="P:RNA splicing"/>
    <property type="evidence" value="ECO:0007669"/>
    <property type="project" value="UniProtKB-KW"/>
</dbReference>
<dbReference type="RefSeq" id="XP_003173215.1">
    <property type="nucleotide sequence ID" value="XM_003173167.1"/>
</dbReference>
<dbReference type="InterPro" id="IPR011990">
    <property type="entry name" value="TPR-like_helical_dom_sf"/>
</dbReference>
<feature type="compositionally biased region" description="Basic and acidic residues" evidence="10">
    <location>
        <begin position="796"/>
        <end position="807"/>
    </location>
</feature>
<dbReference type="InterPro" id="IPR031766">
    <property type="entry name" value="RRM_occluded"/>
</dbReference>
<comment type="function">
    <text evidence="7">Functions as a recycling factor of the spliceosome, a machinery that forms on each precursor-messenger RNA (pre-mRNA) and catalyzes the removal of introns. Chaperones the re-annealing of U4 and U6 snRNAs (small nuclear RNAs) released from previous rounds of splicing, an initial step in reforming the U4/U6-U5 tri-snRNP (small nuclear ribonucleoprotein) that can reassemble into another spliceosome complex; this step involves binding U6 and facilitating the unwinding of the U6 internal stem loop, followed by base-pairing of U6 to U4.</text>
</comment>
<dbReference type="GeneID" id="10028494"/>
<feature type="compositionally biased region" description="Basic and acidic residues" evidence="10">
    <location>
        <begin position="1220"/>
        <end position="1232"/>
    </location>
</feature>
<dbReference type="PROSITE" id="PS50102">
    <property type="entry name" value="RRM"/>
    <property type="match status" value="4"/>
</dbReference>
<feature type="compositionally biased region" description="Low complexity" evidence="10">
    <location>
        <begin position="56"/>
        <end position="90"/>
    </location>
</feature>
<dbReference type="HOGENOM" id="CLU_003925_0_0_1"/>
<feature type="region of interest" description="Disordered" evidence="10">
    <location>
        <begin position="1220"/>
        <end position="1329"/>
    </location>
</feature>
<dbReference type="GO" id="GO:0003723">
    <property type="term" value="F:RNA binding"/>
    <property type="evidence" value="ECO:0007669"/>
    <property type="project" value="UniProtKB-UniRule"/>
</dbReference>
<dbReference type="VEuPathDB" id="FungiDB:MGYG_05804"/>
<feature type="region of interest" description="Disordered" evidence="10">
    <location>
        <begin position="1085"/>
        <end position="1126"/>
    </location>
</feature>
<keyword evidence="2" id="KW-0507">mRNA processing</keyword>
<feature type="region of interest" description="Disordered" evidence="10">
    <location>
        <begin position="1"/>
        <end position="107"/>
    </location>
</feature>
<feature type="domain" description="RRM" evidence="11">
    <location>
        <begin position="1138"/>
        <end position="1211"/>
    </location>
</feature>
<accession>E4UXX2</accession>
<sequence>MDIRDLITPSSSRQEKAVRSPASVQSPRPRSHRGNTPQTTWAGSGGVHGNGTGPRQTQTQAQTQAQQVQVQQAQQQQQPQAQAQTQAQAQIHTPNSGRGPQTPSTPGIDALVEAAHIKRAEPSPSTAFPIVPPAATQHSTPTPRPSGYDGAEPVADAPRREFSSTCLSPEAQRTAAQLYSNIQKNHYAYEDRVNFIRLLHQGFVDHIYPPASPDSHGDPHRFDVLKDLKAAREELDHLFAIGEDLWAEWIQDESLLARTVNERIAVMELCRRSVEEEYGSTKLWVIYGEWMLYLYKASSGDRDGAGRGHWSDEDRIIGREVFTWQSVVEVWKTGADATKWRINDSHLVWNRYLELLIQDVDASPSQDRVSQLRLLFESRLQTPHAGWDDTFQLFSSFVSKYYNASYEDVMVDARSKAAEAKAMYAARDTREAALHRTFELKDTNAEWTAFQEYLDWELSKPPRRKGQQQPLRLELITSLYQRAVLRFPTDATLWEDYVMFLIDESMDGPMGISPIPVIERATRHCPWSGALWSQLFVSAERAGLSFAEILELKHKATRSGLLDAAGINEVLKVHTTWCSYLRRWALQPESTDEDLDVAEVGIRSAIESVQELGDKTDKAVPNDPLFHLERIYIRYLSARGSWDSAREEFKHLIPRHGHSFEFWLAYYTWELLSWSKFMPSDSSASASRRMPNPSYATAVLKQALQRTDLDWPEKIMDAYISHCEHYEDADESQLAIIDVRKAMKALTKRRQREALQQQQQQQQQQQYHQHQQVANHQYHQAQYAQHAPAAVGAHPEPVEQQHPHPDEAQSAGKRKREGEPEMNGTVSKKAKGGTIPSVEAPTRDREHASVIIKNLPKDIPQVKIRQFFRDCGKLNSLQMLPGDSGSALLEFDTHEDALAAGTKNQRLLEGSKVTVEPVTDTTIFVTNFPPTADENYIRELFHSYGEIAEVRFPSLKYNTHRRFCYVQFTSSSSAYAATGLDKKDLGEGLELVVKISDPSQRQARSGAYEEGREIYVCNIPYKTTEGDLVELFTAYGDVESVRIPTKVNGETRGFAFVSFATKDQSTAALALNEKTFKGRELNVRLSTSTGAKRHQNTIVSRSESPATNAQRNGTSTASPPPGSLVDGHIKPKGDRHIRTLALMNVPDTVNDARIRALAEPHGALVKINLRPDHQGAIVEFTNTHDAGIASLALEGYEITPGRFIRVGSVKEMLQQKAEHKVDRIPVGKEKGKASGATASSSGAAGGSKMMTQPSAPIRRPNQSSGSGRRGGLGVKRGGSSMPSRGKPSGATTNHHDDTDGQKSNQNQSESTTTRNKTNDDFRAMLSQPK</sequence>
<evidence type="ECO:0000313" key="13">
    <source>
        <dbReference type="Proteomes" id="UP000002669"/>
    </source>
</evidence>
<dbReference type="CDD" id="cd12297">
    <property type="entry name" value="RRM2_Prp24"/>
    <property type="match status" value="1"/>
</dbReference>
<feature type="compositionally biased region" description="Polar residues" evidence="10">
    <location>
        <begin position="1085"/>
        <end position="1117"/>
    </location>
</feature>
<dbReference type="SMART" id="SM00386">
    <property type="entry name" value="HAT"/>
    <property type="match status" value="2"/>
</dbReference>
<name>E4UXX2_ARTGP</name>
<evidence type="ECO:0000259" key="11">
    <source>
        <dbReference type="PROSITE" id="PS50102"/>
    </source>
</evidence>
<evidence type="ECO:0000256" key="3">
    <source>
        <dbReference type="ARBA" id="ARBA00022737"/>
    </source>
</evidence>
<feature type="compositionally biased region" description="Gly residues" evidence="10">
    <location>
        <begin position="43"/>
        <end position="52"/>
    </location>
</feature>
<dbReference type="Pfam" id="PF16842">
    <property type="entry name" value="RRM_occluded"/>
    <property type="match status" value="1"/>
</dbReference>
<keyword evidence="6" id="KW-0539">Nucleus</keyword>
<keyword evidence="3" id="KW-0677">Repeat</keyword>
<dbReference type="InterPro" id="IPR034397">
    <property type="entry name" value="Prp24_RRM1"/>
</dbReference>
<dbReference type="eggNOG" id="KOG0128">
    <property type="taxonomic scope" value="Eukaryota"/>
</dbReference>
<feature type="compositionally biased region" description="Low complexity" evidence="10">
    <location>
        <begin position="1233"/>
        <end position="1248"/>
    </location>
</feature>
<evidence type="ECO:0000256" key="10">
    <source>
        <dbReference type="SAM" id="MobiDB-lite"/>
    </source>
</evidence>
<feature type="region of interest" description="Disordered" evidence="10">
    <location>
        <begin position="753"/>
        <end position="845"/>
    </location>
</feature>
<dbReference type="STRING" id="535722.E4UXX2"/>
<dbReference type="FunFam" id="3.30.70.330:FF:000365">
    <property type="entry name" value="U4/U6 snRNA-associated-splicing factor PRP24"/>
    <property type="match status" value="1"/>
</dbReference>
<evidence type="ECO:0000313" key="12">
    <source>
        <dbReference type="EMBL" id="EFR02804.1"/>
    </source>
</evidence>
<dbReference type="FunFam" id="1.25.40.10:FF:000632">
    <property type="entry name" value="Pre-mRNA splicing factor (Prp24), putative"/>
    <property type="match status" value="1"/>
</dbReference>
<feature type="compositionally biased region" description="Polar residues" evidence="10">
    <location>
        <begin position="22"/>
        <end position="42"/>
    </location>
</feature>
<gene>
    <name evidence="12" type="ORF">MGYG_05804</name>
</gene>
<evidence type="ECO:0000256" key="1">
    <source>
        <dbReference type="ARBA" id="ARBA00004123"/>
    </source>
</evidence>
<dbReference type="EMBL" id="DS989825">
    <property type="protein sequence ID" value="EFR02804.1"/>
    <property type="molecule type" value="Genomic_DNA"/>
</dbReference>
<dbReference type="CDD" id="cd12299">
    <property type="entry name" value="RRM4_Prp24"/>
    <property type="match status" value="1"/>
</dbReference>
<dbReference type="Gene3D" id="1.25.40.10">
    <property type="entry name" value="Tetratricopeptide repeat domain"/>
    <property type="match status" value="2"/>
</dbReference>
<dbReference type="InterPro" id="IPR000504">
    <property type="entry name" value="RRM_dom"/>
</dbReference>
<dbReference type="GO" id="GO:0006397">
    <property type="term" value="P:mRNA processing"/>
    <property type="evidence" value="ECO:0007669"/>
    <property type="project" value="UniProtKB-KW"/>
</dbReference>
<proteinExistence type="predicted"/>